<sequence length="10" mass="892">GFDLNGGGVG</sequence>
<proteinExistence type="evidence at protein level"/>
<accession>Q7M4B5</accession>
<organism evidence="1">
    <name type="scientific">Mesocentrotus nudus</name>
    <name type="common">Sea urchin</name>
    <name type="synonym">Strongylocentrotus nudus</name>
    <dbReference type="NCBI Taxonomy" id="7666"/>
    <lineage>
        <taxon>Eukaryota</taxon>
        <taxon>Metazoa</taxon>
        <taxon>Echinodermata</taxon>
        <taxon>Eleutherozoa</taxon>
        <taxon>Echinozoa</taxon>
        <taxon>Echinoidea</taxon>
        <taxon>Euechinoidea</taxon>
        <taxon>Echinacea</taxon>
        <taxon>Camarodonta</taxon>
        <taxon>Echinidea</taxon>
        <taxon>Strongylocentrotidae</taxon>
        <taxon>Mesocentrotus</taxon>
    </lineage>
</organism>
<dbReference type="PIR" id="I60527">
    <property type="entry name" value="I60527"/>
</dbReference>
<keyword id="KW-0903">Direct protein sequencing</keyword>
<evidence type="ECO:0000313" key="1">
    <source>
        <dbReference type="PIR" id="I60527"/>
    </source>
</evidence>
<dbReference type="Pfam" id="PF08250">
    <property type="entry name" value="Sperm_act_pep"/>
    <property type="match status" value="1"/>
</dbReference>
<reference evidence="1" key="1">
    <citation type="journal article" date="1989" name="Comp. Biochem. Physiol.">
        <title>A halogenated amino acid-containing sperm activating peptide and its related peptides isolated from the egg jelly of sea urchins, Tripneustes gratilla, Pseudoboletia maculata, Strongylocentrotus nudus, Echinometra mathaei and Heterocentrotus mammillatus.</title>
        <authorList>
            <person name="Yoshino K.I."/>
            <person name="Kajiura H."/>
            <person name="Nomura K."/>
            <person name="Takao T."/>
            <person name="Shimonishi Y."/>
            <person name="Kurita M."/>
            <person name="Yamaguchi M."/>
            <person name="Suzuki N."/>
        </authorList>
    </citation>
    <scope>PROTEIN SEQUENCE</scope>
</reference>
<protein>
    <submittedName>
        <fullName evidence="1">Sperm-activating peptide (SAP-I)</fullName>
    </submittedName>
</protein>
<dbReference type="InterPro" id="IPR013254">
    <property type="entry name" value="Sperm_act_pept"/>
</dbReference>
<name>Q7M4B5_MESNU</name>